<evidence type="ECO:0000313" key="1">
    <source>
        <dbReference type="EMBL" id="ADY56100.1"/>
    </source>
</evidence>
<gene>
    <name evidence="1" type="ordered locus">Sgly_1803</name>
</gene>
<dbReference type="Proteomes" id="UP000007488">
    <property type="component" value="Chromosome"/>
</dbReference>
<reference evidence="1 2" key="1">
    <citation type="journal article" date="2011" name="Stand. Genomic Sci.">
        <title>Complete genome sequence of Syntrophobotulus glycolicus type strain (FlGlyR).</title>
        <authorList>
            <person name="Han C."/>
            <person name="Mwirichia R."/>
            <person name="Chertkov O."/>
            <person name="Held B."/>
            <person name="Lapidus A."/>
            <person name="Nolan M."/>
            <person name="Lucas S."/>
            <person name="Hammon N."/>
            <person name="Deshpande S."/>
            <person name="Cheng J.F."/>
            <person name="Tapia R."/>
            <person name="Goodwin L."/>
            <person name="Pitluck S."/>
            <person name="Huntemann M."/>
            <person name="Liolios K."/>
            <person name="Ivanova N."/>
            <person name="Pagani I."/>
            <person name="Mavromatis K."/>
            <person name="Ovchinikova G."/>
            <person name="Pati A."/>
            <person name="Chen A."/>
            <person name="Palaniappan K."/>
            <person name="Land M."/>
            <person name="Hauser L."/>
            <person name="Brambilla E.M."/>
            <person name="Rohde M."/>
            <person name="Spring S."/>
            <person name="Sikorski J."/>
            <person name="Goker M."/>
            <person name="Woyke T."/>
            <person name="Bristow J."/>
            <person name="Eisen J.A."/>
            <person name="Markowitz V."/>
            <person name="Hugenholtz P."/>
            <person name="Kyrpides N.C."/>
            <person name="Klenk H.P."/>
            <person name="Detter J.C."/>
        </authorList>
    </citation>
    <scope>NUCLEOTIDE SEQUENCE [LARGE SCALE GENOMIC DNA]</scope>
    <source>
        <strain evidence="2">DSM 8271 / FlGlyR</strain>
    </source>
</reference>
<reference evidence="2" key="2">
    <citation type="submission" date="2011-02" db="EMBL/GenBank/DDBJ databases">
        <title>The complete genome of Syntrophobotulus glycolicus DSM 8271.</title>
        <authorList>
            <person name="Lucas S."/>
            <person name="Copeland A."/>
            <person name="Lapidus A."/>
            <person name="Bruce D."/>
            <person name="Goodwin L."/>
            <person name="Pitluck S."/>
            <person name="Kyrpides N."/>
            <person name="Mavromatis K."/>
            <person name="Pagani I."/>
            <person name="Ivanova N."/>
            <person name="Mikhailova N."/>
            <person name="Chertkov O."/>
            <person name="Held B."/>
            <person name="Detter J.C."/>
            <person name="Tapia R."/>
            <person name="Han C."/>
            <person name="Land M."/>
            <person name="Hauser L."/>
            <person name="Markowitz V."/>
            <person name="Cheng J.-F."/>
            <person name="Hugenholtz P."/>
            <person name="Woyke T."/>
            <person name="Wu D."/>
            <person name="Spring S."/>
            <person name="Schroeder M."/>
            <person name="Brambilla E."/>
            <person name="Klenk H.-P."/>
            <person name="Eisen J.A."/>
        </authorList>
    </citation>
    <scope>NUCLEOTIDE SEQUENCE [LARGE SCALE GENOMIC DNA]</scope>
    <source>
        <strain evidence="2">DSM 8271 / FlGlyR</strain>
    </source>
</reference>
<accession>F0SZL4</accession>
<evidence type="ECO:0000313" key="2">
    <source>
        <dbReference type="Proteomes" id="UP000007488"/>
    </source>
</evidence>
<dbReference type="HOGENOM" id="CLU_2842624_0_0_9"/>
<protein>
    <recommendedName>
        <fullName evidence="3">Coat F domain protein</fullName>
    </recommendedName>
</protein>
<keyword evidence="2" id="KW-1185">Reference proteome</keyword>
<name>F0SZL4_SYNGF</name>
<dbReference type="KEGG" id="sgy:Sgly_1803"/>
<proteinExistence type="predicted"/>
<organism evidence="1 2">
    <name type="scientific">Syntrophobotulus glycolicus (strain DSM 8271 / FlGlyR)</name>
    <dbReference type="NCBI Taxonomy" id="645991"/>
    <lineage>
        <taxon>Bacteria</taxon>
        <taxon>Bacillati</taxon>
        <taxon>Bacillota</taxon>
        <taxon>Clostridia</taxon>
        <taxon>Eubacteriales</taxon>
        <taxon>Desulfitobacteriaceae</taxon>
        <taxon>Syntrophobotulus</taxon>
    </lineage>
</organism>
<sequence>MKYTDVDMLYDYEKDVAAAASGYITLATRVADEHLRDKYFKLANEAGKVHSKVSRLIEKRGGIS</sequence>
<dbReference type="eggNOG" id="ENOG503386G">
    <property type="taxonomic scope" value="Bacteria"/>
</dbReference>
<dbReference type="EMBL" id="CP002547">
    <property type="protein sequence ID" value="ADY56100.1"/>
    <property type="molecule type" value="Genomic_DNA"/>
</dbReference>
<dbReference type="RefSeq" id="WP_013624968.1">
    <property type="nucleotide sequence ID" value="NC_015172.1"/>
</dbReference>
<dbReference type="STRING" id="645991.Sgly_1803"/>
<dbReference type="AlphaFoldDB" id="F0SZL4"/>
<evidence type="ECO:0008006" key="3">
    <source>
        <dbReference type="Google" id="ProtNLM"/>
    </source>
</evidence>